<dbReference type="EMBL" id="JAIZAY010000014">
    <property type="protein sequence ID" value="KAJ8028893.1"/>
    <property type="molecule type" value="Genomic_DNA"/>
</dbReference>
<evidence type="ECO:0000313" key="2">
    <source>
        <dbReference type="EMBL" id="KAJ8028893.1"/>
    </source>
</evidence>
<dbReference type="Proteomes" id="UP001152320">
    <property type="component" value="Chromosome 14"/>
</dbReference>
<reference evidence="2" key="1">
    <citation type="submission" date="2021-10" db="EMBL/GenBank/DDBJ databases">
        <title>Tropical sea cucumber genome reveals ecological adaptation and Cuvierian tubules defense mechanism.</title>
        <authorList>
            <person name="Chen T."/>
        </authorList>
    </citation>
    <scope>NUCLEOTIDE SEQUENCE</scope>
    <source>
        <strain evidence="2">Nanhai2018</strain>
        <tissue evidence="2">Muscle</tissue>
    </source>
</reference>
<feature type="domain" description="DUF4440" evidence="1">
    <location>
        <begin position="19"/>
        <end position="94"/>
    </location>
</feature>
<evidence type="ECO:0000313" key="3">
    <source>
        <dbReference type="Proteomes" id="UP001152320"/>
    </source>
</evidence>
<evidence type="ECO:0000259" key="1">
    <source>
        <dbReference type="Pfam" id="PF14534"/>
    </source>
</evidence>
<keyword evidence="3" id="KW-1185">Reference proteome</keyword>
<dbReference type="Gene3D" id="3.10.450.50">
    <property type="match status" value="1"/>
</dbReference>
<comment type="caution">
    <text evidence="2">The sequence shown here is derived from an EMBL/GenBank/DDBJ whole genome shotgun (WGS) entry which is preliminary data.</text>
</comment>
<dbReference type="InterPro" id="IPR027843">
    <property type="entry name" value="DUF4440"/>
</dbReference>
<accession>A0A9Q1BLG7</accession>
<protein>
    <recommendedName>
        <fullName evidence="1">DUF4440 domain-containing protein</fullName>
    </recommendedName>
</protein>
<dbReference type="InterPro" id="IPR032710">
    <property type="entry name" value="NTF2-like_dom_sf"/>
</dbReference>
<dbReference type="Pfam" id="PF14534">
    <property type="entry name" value="DUF4440"/>
    <property type="match status" value="1"/>
</dbReference>
<proteinExistence type="predicted"/>
<dbReference type="AlphaFoldDB" id="A0A9Q1BLG7"/>
<dbReference type="CDD" id="cd00531">
    <property type="entry name" value="NTF2_like"/>
    <property type="match status" value="1"/>
</dbReference>
<organism evidence="2 3">
    <name type="scientific">Holothuria leucospilota</name>
    <name type="common">Black long sea cucumber</name>
    <name type="synonym">Mertensiothuria leucospilota</name>
    <dbReference type="NCBI Taxonomy" id="206669"/>
    <lineage>
        <taxon>Eukaryota</taxon>
        <taxon>Metazoa</taxon>
        <taxon>Echinodermata</taxon>
        <taxon>Eleutherozoa</taxon>
        <taxon>Echinozoa</taxon>
        <taxon>Holothuroidea</taxon>
        <taxon>Aspidochirotacea</taxon>
        <taxon>Aspidochirotida</taxon>
        <taxon>Holothuriidae</taxon>
        <taxon>Holothuria</taxon>
    </lineage>
</organism>
<name>A0A9Q1BLG7_HOLLE</name>
<sequence length="101" mass="11331">MSGIFQEADERKGVLGQFYVAKEFEKLSQLYTDDCIFMPPDQPILRGRQSIIAAANQMWENGIRKVETKTVEAVGIGDDMAYSTGLLTFYLEDGKVVFNGK</sequence>
<gene>
    <name evidence="2" type="ORF">HOLleu_28145</name>
</gene>
<dbReference type="SUPFAM" id="SSF54427">
    <property type="entry name" value="NTF2-like"/>
    <property type="match status" value="1"/>
</dbReference>